<feature type="domain" description="DUF4136" evidence="1">
    <location>
        <begin position="22"/>
        <end position="172"/>
    </location>
</feature>
<dbReference type="Proteomes" id="UP000541857">
    <property type="component" value="Unassembled WGS sequence"/>
</dbReference>
<dbReference type="Gene3D" id="3.30.160.670">
    <property type="match status" value="1"/>
</dbReference>
<name>A0A7W2M8B8_9FLAO</name>
<dbReference type="PROSITE" id="PS51257">
    <property type="entry name" value="PROKAR_LIPOPROTEIN"/>
    <property type="match status" value="1"/>
</dbReference>
<dbReference type="AlphaFoldDB" id="A0A7W2M8B8"/>
<comment type="caution">
    <text evidence="2">The sequence shown here is derived from an EMBL/GenBank/DDBJ whole genome shotgun (WGS) entry which is preliminary data.</text>
</comment>
<evidence type="ECO:0000313" key="2">
    <source>
        <dbReference type="EMBL" id="MBA6154549.1"/>
    </source>
</evidence>
<evidence type="ECO:0000313" key="3">
    <source>
        <dbReference type="Proteomes" id="UP000541857"/>
    </source>
</evidence>
<dbReference type="EMBL" id="JACGLT010000020">
    <property type="protein sequence ID" value="MBA6154549.1"/>
    <property type="molecule type" value="Genomic_DNA"/>
</dbReference>
<reference evidence="2 3" key="1">
    <citation type="submission" date="2020-07" db="EMBL/GenBank/DDBJ databases">
        <title>Bacterium isolated from marine sediment.</title>
        <authorList>
            <person name="Shang D."/>
        </authorList>
    </citation>
    <scope>NUCLEOTIDE SEQUENCE [LARGE SCALE GENOMIC DNA]</scope>
    <source>
        <strain evidence="2 3">F6074</strain>
    </source>
</reference>
<evidence type="ECO:0000259" key="1">
    <source>
        <dbReference type="Pfam" id="PF13590"/>
    </source>
</evidence>
<dbReference type="RefSeq" id="WP_182206822.1">
    <property type="nucleotide sequence ID" value="NZ_JACGLT010000020.1"/>
</dbReference>
<gene>
    <name evidence="2" type="ORF">H3Z82_17630</name>
</gene>
<dbReference type="Pfam" id="PF13590">
    <property type="entry name" value="DUF4136"/>
    <property type="match status" value="1"/>
</dbReference>
<accession>A0A7W2M8B8</accession>
<dbReference type="InterPro" id="IPR025411">
    <property type="entry name" value="DUF4136"/>
</dbReference>
<organism evidence="2 3">
    <name type="scientific">Gelidibacter maritimus</name>
    <dbReference type="NCBI Taxonomy" id="2761487"/>
    <lineage>
        <taxon>Bacteria</taxon>
        <taxon>Pseudomonadati</taxon>
        <taxon>Bacteroidota</taxon>
        <taxon>Flavobacteriia</taxon>
        <taxon>Flavobacteriales</taxon>
        <taxon>Flavobacteriaceae</taxon>
        <taxon>Gelidibacter</taxon>
    </lineage>
</organism>
<proteinExistence type="predicted"/>
<sequence length="177" mass="19344">MKKLLLLLGLFLIIFSCAPVRVNYDYERGTDFNVYKSYNYYNDMNMGMSELDSKRLLDALDAGLHAKGLSLSDSPDFLININSSTYQEAQRSNMGVGVGGGGGNVGGGISIGVPVGQAKVNREIVFEFVDANRSGLFWQAISESGYRPNAKPEVKESQFRAVVEKVLSGYPPASKKE</sequence>
<keyword evidence="3" id="KW-1185">Reference proteome</keyword>
<protein>
    <submittedName>
        <fullName evidence="2">DUF4136 domain-containing protein</fullName>
    </submittedName>
</protein>